<dbReference type="EMBL" id="LMYI01000011">
    <property type="protein sequence ID" value="POS62071.1"/>
    <property type="molecule type" value="Genomic_DNA"/>
</dbReference>
<protein>
    <recommendedName>
        <fullName evidence="4">Toluene transporter</fullName>
    </recommendedName>
</protein>
<reference evidence="2 3" key="1">
    <citation type="submission" date="2018-02" db="EMBL/GenBank/DDBJ databases">
        <title>Draft genome sequences of four Parasaccharibacter apium strains isolated from honey bees.</title>
        <authorList>
            <person name="Corby-Harris V.L."/>
            <person name="Anderson K.E."/>
        </authorList>
    </citation>
    <scope>NUCLEOTIDE SEQUENCE [LARGE SCALE GENOMIC DNA]</scope>
    <source>
        <strain evidence="2 3">B8</strain>
    </source>
</reference>
<dbReference type="InterPro" id="IPR017842">
    <property type="entry name" value="Hopanoid_biosyn-assoc_HpnM"/>
</dbReference>
<feature type="signal peptide" evidence="1">
    <location>
        <begin position="1"/>
        <end position="44"/>
    </location>
</feature>
<name>A0ABX4ZL69_9PROT</name>
<dbReference type="Pfam" id="PF05494">
    <property type="entry name" value="MlaC"/>
    <property type="match status" value="1"/>
</dbReference>
<feature type="chain" id="PRO_5046876848" description="Toluene transporter" evidence="1">
    <location>
        <begin position="45"/>
        <end position="233"/>
    </location>
</feature>
<evidence type="ECO:0000256" key="1">
    <source>
        <dbReference type="SAM" id="SignalP"/>
    </source>
</evidence>
<dbReference type="InterPro" id="IPR042245">
    <property type="entry name" value="Tgt2/MlaC_sf"/>
</dbReference>
<keyword evidence="1" id="KW-0732">Signal</keyword>
<evidence type="ECO:0000313" key="2">
    <source>
        <dbReference type="EMBL" id="POS62071.1"/>
    </source>
</evidence>
<evidence type="ECO:0000313" key="3">
    <source>
        <dbReference type="Proteomes" id="UP000237218"/>
    </source>
</evidence>
<dbReference type="PANTHER" id="PTHR36573">
    <property type="entry name" value="INTERMEMBRANE PHOSPHOLIPID TRANSPORT SYSTEM BINDING PROTEIN MLAC"/>
    <property type="match status" value="1"/>
</dbReference>
<organism evidence="2 3">
    <name type="scientific">Parasaccharibacter apium</name>
    <dbReference type="NCBI Taxonomy" id="1510841"/>
    <lineage>
        <taxon>Bacteria</taxon>
        <taxon>Pseudomonadati</taxon>
        <taxon>Pseudomonadota</taxon>
        <taxon>Alphaproteobacteria</taxon>
        <taxon>Acetobacterales</taxon>
        <taxon>Acetobacteraceae</taxon>
        <taxon>Parasaccharibacter</taxon>
    </lineage>
</organism>
<evidence type="ECO:0008006" key="4">
    <source>
        <dbReference type="Google" id="ProtNLM"/>
    </source>
</evidence>
<sequence length="233" mass="24776">MASCMDRNIGGKNMHMKRCLMFSISMMALLAGVPAAIAPISAHAAGRTPAAAPAGAATPQAPISGLYKALEQSEQSGAGIGKRSAMIAPLVDQAFDMDAILKRSVGLHYDQLSADERSALINAFKRFTVARYASTFKPGTNAVFTVSQTTEEDGRTIVHTTIGNRNDSAESATPIDYVMVKGPNGWRIVDILLDGHISQVAAQRSDFKTIFSQSGANGLARTLTKKADDFLQD</sequence>
<dbReference type="InterPro" id="IPR008869">
    <property type="entry name" value="MlaC/ttg2D"/>
</dbReference>
<dbReference type="NCBIfam" id="TIGR03481">
    <property type="entry name" value="HpnM"/>
    <property type="match status" value="1"/>
</dbReference>
<proteinExistence type="predicted"/>
<dbReference type="Proteomes" id="UP000237218">
    <property type="component" value="Unassembled WGS sequence"/>
</dbReference>
<dbReference type="Gene3D" id="3.10.450.710">
    <property type="entry name" value="Tgt2/MlaC"/>
    <property type="match status" value="1"/>
</dbReference>
<accession>A0ABX4ZL69</accession>
<comment type="caution">
    <text evidence="2">The sequence shown here is derived from an EMBL/GenBank/DDBJ whole genome shotgun (WGS) entry which is preliminary data.</text>
</comment>
<gene>
    <name evidence="2" type="ORF">ASQ42_07055</name>
</gene>
<keyword evidence="3" id="KW-1185">Reference proteome</keyword>
<dbReference type="PANTHER" id="PTHR36573:SF1">
    <property type="entry name" value="INTERMEMBRANE PHOSPHOLIPID TRANSPORT SYSTEM BINDING PROTEIN MLAC"/>
    <property type="match status" value="1"/>
</dbReference>